<feature type="domain" description="Fibronectin type-III" evidence="1">
    <location>
        <begin position="122"/>
        <end position="219"/>
    </location>
</feature>
<dbReference type="EMBL" id="CAFABF010000043">
    <property type="protein sequence ID" value="CAB4829715.1"/>
    <property type="molecule type" value="Genomic_DNA"/>
</dbReference>
<dbReference type="Pfam" id="PF00041">
    <property type="entry name" value="fn3"/>
    <property type="match status" value="1"/>
</dbReference>
<proteinExistence type="predicted"/>
<dbReference type="InterPro" id="IPR013783">
    <property type="entry name" value="Ig-like_fold"/>
</dbReference>
<dbReference type="CDD" id="cd00063">
    <property type="entry name" value="FN3"/>
    <property type="match status" value="1"/>
</dbReference>
<accession>A0A6J7AA82</accession>
<dbReference type="InterPro" id="IPR036116">
    <property type="entry name" value="FN3_sf"/>
</dbReference>
<organism evidence="2">
    <name type="scientific">freshwater metagenome</name>
    <dbReference type="NCBI Taxonomy" id="449393"/>
    <lineage>
        <taxon>unclassified sequences</taxon>
        <taxon>metagenomes</taxon>
        <taxon>ecological metagenomes</taxon>
    </lineage>
</organism>
<reference evidence="2" key="1">
    <citation type="submission" date="2020-05" db="EMBL/GenBank/DDBJ databases">
        <authorList>
            <person name="Chiriac C."/>
            <person name="Salcher M."/>
            <person name="Ghai R."/>
            <person name="Kavagutti S V."/>
        </authorList>
    </citation>
    <scope>NUCLEOTIDE SEQUENCE</scope>
</reference>
<dbReference type="PROSITE" id="PS50853">
    <property type="entry name" value="FN3"/>
    <property type="match status" value="1"/>
</dbReference>
<dbReference type="SUPFAM" id="SSF49265">
    <property type="entry name" value="Fibronectin type III"/>
    <property type="match status" value="1"/>
</dbReference>
<dbReference type="AlphaFoldDB" id="A0A6J7AA82"/>
<dbReference type="Gene3D" id="2.60.40.10">
    <property type="entry name" value="Immunoglobulins"/>
    <property type="match status" value="2"/>
</dbReference>
<evidence type="ECO:0000313" key="2">
    <source>
        <dbReference type="EMBL" id="CAB4829715.1"/>
    </source>
</evidence>
<dbReference type="InterPro" id="IPR003961">
    <property type="entry name" value="FN3_dom"/>
</dbReference>
<name>A0A6J7AA82_9ZZZZ</name>
<dbReference type="SMART" id="SM00060">
    <property type="entry name" value="FN3"/>
    <property type="match status" value="2"/>
</dbReference>
<sequence>MKIRLIAVIALIASVLGFAPAQAAELRVVSGASAFVRVDLGYMVGWTLPTDTSKITGYTVTSNPGAIKCVVKGTSTSKCVYPVSQLGYVNSYTFTIVVNTAAGDGPASAVSNAIKYASIPYAPQQPMANIVSDTAMDIAWVPDPNDGGAPLYGYHLNVWEALANTDPGAVVFDGILGKTTASITGLKPSTLYVINVQSCNAYGCNSADKWRYISTTGPAGLSKIKAPLVLSGGSANTTCWNRTVDAGNAASTGLTITKNAYKCTTPYVDPAMYPKIVPGATSMTNGPLATKFAQNVGFGGWSKTYSKSEWAKTGGNNWSAYFSASSKTPVLGFTIEPVVTSSTPAVCSIKGRWVMFLAVGECILSGSVGGNDIWLPSNAATSKFTIVP</sequence>
<protein>
    <submittedName>
        <fullName evidence="2">Unannotated protein</fullName>
    </submittedName>
</protein>
<evidence type="ECO:0000259" key="1">
    <source>
        <dbReference type="PROSITE" id="PS50853"/>
    </source>
</evidence>
<gene>
    <name evidence="2" type="ORF">UFOPK3167_00889</name>
</gene>